<dbReference type="Proteomes" id="UP000033618">
    <property type="component" value="Unassembled WGS sequence"/>
</dbReference>
<dbReference type="GO" id="GO:0003677">
    <property type="term" value="F:DNA binding"/>
    <property type="evidence" value="ECO:0007669"/>
    <property type="project" value="UniProtKB-KW"/>
</dbReference>
<dbReference type="InterPro" id="IPR000835">
    <property type="entry name" value="HTH_MarR-typ"/>
</dbReference>
<keyword evidence="3" id="KW-0804">Transcription</keyword>
<evidence type="ECO:0000256" key="1">
    <source>
        <dbReference type="ARBA" id="ARBA00023015"/>
    </source>
</evidence>
<keyword evidence="7" id="KW-1185">Reference proteome</keyword>
<evidence type="ECO:0000313" key="6">
    <source>
        <dbReference type="EMBL" id="KKB64086.1"/>
    </source>
</evidence>
<dbReference type="PANTHER" id="PTHR33164:SF43">
    <property type="entry name" value="HTH-TYPE TRANSCRIPTIONAL REPRESSOR YETL"/>
    <property type="match status" value="1"/>
</dbReference>
<dbReference type="PRINTS" id="PR00598">
    <property type="entry name" value="HTHMARR"/>
</dbReference>
<evidence type="ECO:0000313" key="7">
    <source>
        <dbReference type="Proteomes" id="UP000033618"/>
    </source>
</evidence>
<organism evidence="6 7">
    <name type="scientific">Robbsia andropogonis</name>
    <dbReference type="NCBI Taxonomy" id="28092"/>
    <lineage>
        <taxon>Bacteria</taxon>
        <taxon>Pseudomonadati</taxon>
        <taxon>Pseudomonadota</taxon>
        <taxon>Betaproteobacteria</taxon>
        <taxon>Burkholderiales</taxon>
        <taxon>Burkholderiaceae</taxon>
        <taxon>Robbsia</taxon>
    </lineage>
</organism>
<feature type="domain" description="HTH marR-type" evidence="5">
    <location>
        <begin position="15"/>
        <end position="147"/>
    </location>
</feature>
<dbReference type="PROSITE" id="PS01117">
    <property type="entry name" value="HTH_MARR_1"/>
    <property type="match status" value="1"/>
</dbReference>
<dbReference type="InterPro" id="IPR011991">
    <property type="entry name" value="ArsR-like_HTH"/>
</dbReference>
<sequence length="185" mass="20419">MSDRLTSDDFEWCADESVGYLMARVRSKMANETNQITVAELDLTSTQSSMLLLLRHGALSGAELAREYGLDASAVTRLLDKLEKRGLVSRVRSQADRRVVNLELTDDGWTMVARLGPLYTKVLERMLAGFTHEEAGFLKSLLRRIIINCEQPREPSAASPGMPTSHKPARPSQGDAGRASGRDKS</sequence>
<dbReference type="InterPro" id="IPR036388">
    <property type="entry name" value="WH-like_DNA-bd_sf"/>
</dbReference>
<keyword evidence="1" id="KW-0805">Transcription regulation</keyword>
<evidence type="ECO:0000256" key="4">
    <source>
        <dbReference type="SAM" id="MobiDB-lite"/>
    </source>
</evidence>
<gene>
    <name evidence="6" type="ORF">WM40_07570</name>
</gene>
<dbReference type="PROSITE" id="PS50995">
    <property type="entry name" value="HTH_MARR_2"/>
    <property type="match status" value="1"/>
</dbReference>
<dbReference type="SMART" id="SM00347">
    <property type="entry name" value="HTH_MARR"/>
    <property type="match status" value="1"/>
</dbReference>
<dbReference type="GO" id="GO:0006950">
    <property type="term" value="P:response to stress"/>
    <property type="evidence" value="ECO:0007669"/>
    <property type="project" value="TreeGrafter"/>
</dbReference>
<dbReference type="Gene3D" id="1.10.10.10">
    <property type="entry name" value="Winged helix-like DNA-binding domain superfamily/Winged helix DNA-binding domain"/>
    <property type="match status" value="1"/>
</dbReference>
<comment type="caution">
    <text evidence="6">The sequence shown here is derived from an EMBL/GenBank/DDBJ whole genome shotgun (WGS) entry which is preliminary data.</text>
</comment>
<accession>A0A0F5K1U9</accession>
<feature type="region of interest" description="Disordered" evidence="4">
    <location>
        <begin position="152"/>
        <end position="185"/>
    </location>
</feature>
<keyword evidence="2" id="KW-0238">DNA-binding</keyword>
<dbReference type="GO" id="GO:0003700">
    <property type="term" value="F:DNA-binding transcription factor activity"/>
    <property type="evidence" value="ECO:0007669"/>
    <property type="project" value="InterPro"/>
</dbReference>
<dbReference type="InterPro" id="IPR036390">
    <property type="entry name" value="WH_DNA-bd_sf"/>
</dbReference>
<dbReference type="EMBL" id="LAQU01000006">
    <property type="protein sequence ID" value="KKB64086.1"/>
    <property type="molecule type" value="Genomic_DNA"/>
</dbReference>
<evidence type="ECO:0000256" key="2">
    <source>
        <dbReference type="ARBA" id="ARBA00023125"/>
    </source>
</evidence>
<evidence type="ECO:0000259" key="5">
    <source>
        <dbReference type="PROSITE" id="PS50995"/>
    </source>
</evidence>
<name>A0A0F5K1U9_9BURK</name>
<dbReference type="InterPro" id="IPR023187">
    <property type="entry name" value="Tscrpt_reg_MarR-type_CS"/>
</dbReference>
<dbReference type="STRING" id="28092.WM40_07570"/>
<dbReference type="PANTHER" id="PTHR33164">
    <property type="entry name" value="TRANSCRIPTIONAL REGULATOR, MARR FAMILY"/>
    <property type="match status" value="1"/>
</dbReference>
<dbReference type="InterPro" id="IPR039422">
    <property type="entry name" value="MarR/SlyA-like"/>
</dbReference>
<dbReference type="SUPFAM" id="SSF46785">
    <property type="entry name" value="Winged helix' DNA-binding domain"/>
    <property type="match status" value="1"/>
</dbReference>
<dbReference type="AlphaFoldDB" id="A0A0F5K1U9"/>
<protein>
    <recommendedName>
        <fullName evidence="5">HTH marR-type domain-containing protein</fullName>
    </recommendedName>
</protein>
<dbReference type="Pfam" id="PF01047">
    <property type="entry name" value="MarR"/>
    <property type="match status" value="1"/>
</dbReference>
<dbReference type="CDD" id="cd00090">
    <property type="entry name" value="HTH_ARSR"/>
    <property type="match status" value="1"/>
</dbReference>
<proteinExistence type="predicted"/>
<dbReference type="PATRIC" id="fig|28092.6.peg.1791"/>
<reference evidence="6 7" key="1">
    <citation type="submission" date="2015-03" db="EMBL/GenBank/DDBJ databases">
        <title>Draft Genome Sequence of Burkholderia andropogonis type strain ICMP2807, isolated from Sorghum bicolor.</title>
        <authorList>
            <person name="Lopes-Santos L."/>
            <person name="Castro D.B."/>
            <person name="Ottoboni L.M."/>
            <person name="Park D."/>
            <person name="Weirc B.S."/>
            <person name="Destefano S.A."/>
        </authorList>
    </citation>
    <scope>NUCLEOTIDE SEQUENCE [LARGE SCALE GENOMIC DNA]</scope>
    <source>
        <strain evidence="6 7">ICMP2807</strain>
    </source>
</reference>
<evidence type="ECO:0000256" key="3">
    <source>
        <dbReference type="ARBA" id="ARBA00023163"/>
    </source>
</evidence>